<dbReference type="PANTHER" id="PTHR15503:SF45">
    <property type="entry name" value="RNA-DIRECTED DNA POLYMERASE HOMOLOG"/>
    <property type="match status" value="1"/>
</dbReference>
<reference evidence="3" key="2">
    <citation type="submission" date="2025-08" db="UniProtKB">
        <authorList>
            <consortium name="RefSeq"/>
        </authorList>
    </citation>
    <scope>IDENTIFICATION</scope>
</reference>
<dbReference type="RefSeq" id="XP_040932116.1">
    <property type="nucleotide sequence ID" value="XM_041076182.1"/>
</dbReference>
<protein>
    <submittedName>
        <fullName evidence="3">Uncharacterized protein</fullName>
    </submittedName>
</protein>
<feature type="compositionally biased region" description="Polar residues" evidence="1">
    <location>
        <begin position="1"/>
        <end position="18"/>
    </location>
</feature>
<dbReference type="PANTHER" id="PTHR15503">
    <property type="entry name" value="LDOC1 RELATED"/>
    <property type="match status" value="1"/>
</dbReference>
<evidence type="ECO:0000313" key="2">
    <source>
        <dbReference type="Proteomes" id="UP000818029"/>
    </source>
</evidence>
<evidence type="ECO:0000313" key="3">
    <source>
        <dbReference type="RefSeq" id="XP_040932116.1"/>
    </source>
</evidence>
<dbReference type="InterPro" id="IPR021109">
    <property type="entry name" value="Peptidase_aspartic_dom_sf"/>
</dbReference>
<keyword evidence="2" id="KW-1185">Reference proteome</keyword>
<reference evidence="2" key="1">
    <citation type="journal article" date="2020" name="Nat. Genet.">
        <title>Genomic diversifications of five Gossypium allopolyploid species and their impact on cotton improvement.</title>
        <authorList>
            <person name="Chen Z.J."/>
            <person name="Sreedasyam A."/>
            <person name="Ando A."/>
            <person name="Song Q."/>
            <person name="De Santiago L.M."/>
            <person name="Hulse-Kemp A.M."/>
            <person name="Ding M."/>
            <person name="Ye W."/>
            <person name="Kirkbride R.C."/>
            <person name="Jenkins J."/>
            <person name="Plott C."/>
            <person name="Lovell J."/>
            <person name="Lin Y.M."/>
            <person name="Vaughn R."/>
            <person name="Liu B."/>
            <person name="Simpson S."/>
            <person name="Scheffler B.E."/>
            <person name="Wen L."/>
            <person name="Saski C.A."/>
            <person name="Grover C.E."/>
            <person name="Hu G."/>
            <person name="Conover J.L."/>
            <person name="Carlson J.W."/>
            <person name="Shu S."/>
            <person name="Boston L.B."/>
            <person name="Williams M."/>
            <person name="Peterson D.G."/>
            <person name="McGee K."/>
            <person name="Jones D.C."/>
            <person name="Wendel J.F."/>
            <person name="Stelly D.M."/>
            <person name="Grimwood J."/>
            <person name="Schmutz J."/>
        </authorList>
    </citation>
    <scope>NUCLEOTIDE SEQUENCE [LARGE SCALE GENOMIC DNA]</scope>
    <source>
        <strain evidence="2">cv. TM-1</strain>
    </source>
</reference>
<name>A0ABM2YNL6_GOSHI</name>
<dbReference type="SUPFAM" id="SSF56672">
    <property type="entry name" value="DNA/RNA polymerases"/>
    <property type="match status" value="1"/>
</dbReference>
<dbReference type="Gene3D" id="3.10.10.10">
    <property type="entry name" value="HIV Type 1 Reverse Transcriptase, subunit A, domain 1"/>
    <property type="match status" value="1"/>
</dbReference>
<dbReference type="Gene3D" id="2.40.70.10">
    <property type="entry name" value="Acid Proteases"/>
    <property type="match status" value="1"/>
</dbReference>
<dbReference type="InterPro" id="IPR043502">
    <property type="entry name" value="DNA/RNA_pol_sf"/>
</dbReference>
<accession>A0ABM2YNL6</accession>
<dbReference type="Proteomes" id="UP000818029">
    <property type="component" value="Chromosome A09"/>
</dbReference>
<dbReference type="InterPro" id="IPR032567">
    <property type="entry name" value="RTL1-rel"/>
</dbReference>
<feature type="region of interest" description="Disordered" evidence="1">
    <location>
        <begin position="1"/>
        <end position="23"/>
    </location>
</feature>
<dbReference type="GeneID" id="121206021"/>
<gene>
    <name evidence="3" type="primary">LOC121206021</name>
</gene>
<organism evidence="2 3">
    <name type="scientific">Gossypium hirsutum</name>
    <name type="common">Upland cotton</name>
    <name type="synonym">Gossypium mexicanum</name>
    <dbReference type="NCBI Taxonomy" id="3635"/>
    <lineage>
        <taxon>Eukaryota</taxon>
        <taxon>Viridiplantae</taxon>
        <taxon>Streptophyta</taxon>
        <taxon>Embryophyta</taxon>
        <taxon>Tracheophyta</taxon>
        <taxon>Spermatophyta</taxon>
        <taxon>Magnoliopsida</taxon>
        <taxon>eudicotyledons</taxon>
        <taxon>Gunneridae</taxon>
        <taxon>Pentapetalae</taxon>
        <taxon>rosids</taxon>
        <taxon>malvids</taxon>
        <taxon>Malvales</taxon>
        <taxon>Malvaceae</taxon>
        <taxon>Malvoideae</taxon>
        <taxon>Gossypium</taxon>
    </lineage>
</organism>
<proteinExistence type="predicted"/>
<dbReference type="Pfam" id="PF08284">
    <property type="entry name" value="RVP_2"/>
    <property type="match status" value="1"/>
</dbReference>
<evidence type="ECO:0000256" key="1">
    <source>
        <dbReference type="SAM" id="MobiDB-lite"/>
    </source>
</evidence>
<sequence>MSTRLQQNYHIPSSSTQYKKPKTPRVDKLYRDVPLETQGKDFSGDLMELPFREFNLILGMDWLVKHEATLDCAAKRMVLRTAEGEKSEAEGLAVDKVRTVKEFQDVFPEEILGLPLNREVEFGIDLLPGTAPVSVAPYRMAPKELMELKAQIQELLDRCFIKPSVEGE</sequence>